<sequence>MKREGEEEQGEFRLLNTEQGYMTARFEPEITHTMCFEDRTDRFVDEYRVKESLIGNMTVNCVSRDLNHYDNYVCVPAVCRGILWCM</sequence>
<proteinExistence type="predicted"/>
<keyword evidence="1" id="KW-1185">Reference proteome</keyword>
<protein>
    <submittedName>
        <fullName evidence="2">Uncharacterized protein</fullName>
    </submittedName>
</protein>
<organism evidence="1 2">
    <name type="scientific">Parascaris equorum</name>
    <name type="common">Equine roundworm</name>
    <dbReference type="NCBI Taxonomy" id="6256"/>
    <lineage>
        <taxon>Eukaryota</taxon>
        <taxon>Metazoa</taxon>
        <taxon>Ecdysozoa</taxon>
        <taxon>Nematoda</taxon>
        <taxon>Chromadorea</taxon>
        <taxon>Rhabditida</taxon>
        <taxon>Spirurina</taxon>
        <taxon>Ascaridomorpha</taxon>
        <taxon>Ascaridoidea</taxon>
        <taxon>Ascarididae</taxon>
        <taxon>Parascaris</taxon>
    </lineage>
</organism>
<reference evidence="2" key="1">
    <citation type="submission" date="2022-11" db="UniProtKB">
        <authorList>
            <consortium name="WormBaseParasite"/>
        </authorList>
    </citation>
    <scope>IDENTIFICATION</scope>
</reference>
<evidence type="ECO:0000313" key="2">
    <source>
        <dbReference type="WBParaSite" id="PEQ_0001158701-mRNA-1"/>
    </source>
</evidence>
<dbReference type="WBParaSite" id="PEQ_0001158701-mRNA-1">
    <property type="protein sequence ID" value="PEQ_0001158701-mRNA-1"/>
    <property type="gene ID" value="PEQ_0001158701"/>
</dbReference>
<name>A0A914RZP3_PAREQ</name>
<dbReference type="Proteomes" id="UP000887564">
    <property type="component" value="Unplaced"/>
</dbReference>
<evidence type="ECO:0000313" key="1">
    <source>
        <dbReference type="Proteomes" id="UP000887564"/>
    </source>
</evidence>
<accession>A0A914RZP3</accession>
<dbReference type="AlphaFoldDB" id="A0A914RZP3"/>